<evidence type="ECO:0000313" key="2">
    <source>
        <dbReference type="Proteomes" id="UP000277580"/>
    </source>
</evidence>
<dbReference type="EMBL" id="ML119130">
    <property type="protein sequence ID" value="RPB12226.1"/>
    <property type="molecule type" value="Genomic_DNA"/>
</dbReference>
<proteinExistence type="predicted"/>
<sequence length="349" mass="39454">MISLDSLATELLVQIVDYISPLGDLNPDSDFPTLKNLSLTCHRLHSICFHPLFASIRLKLEPGTSTSTVTHLRDFVRTHQLQPTITHVTINFGHDWNETKNGLELKKLLWELRTSSLTLSQPRLATSVREKCAKWSYHLDTLQALKVSLLDDNNELKMLLLRVCPVRLLVVDDGCFRLMYKSDGAYFHHSQTQCPGVALMKPTIFPNLTKVVYSAAWPSFHRFDNFLGFVSRLPVLRELGITLMGGQDLELNLGREGYRWSGDSLRYREVVAEYAILTGRVERSMEGLGVIRIGDIRIPWKEDVKAPMSWREDVSGQEGDLSGDWKGAGVWRKMTPITIGTVGESSNDT</sequence>
<evidence type="ECO:0000313" key="1">
    <source>
        <dbReference type="EMBL" id="RPB12226.1"/>
    </source>
</evidence>
<dbReference type="Proteomes" id="UP000277580">
    <property type="component" value="Unassembled WGS sequence"/>
</dbReference>
<dbReference type="InParanoid" id="A0A3N4KP60"/>
<organism evidence="1 2">
    <name type="scientific">Morchella conica CCBAS932</name>
    <dbReference type="NCBI Taxonomy" id="1392247"/>
    <lineage>
        <taxon>Eukaryota</taxon>
        <taxon>Fungi</taxon>
        <taxon>Dikarya</taxon>
        <taxon>Ascomycota</taxon>
        <taxon>Pezizomycotina</taxon>
        <taxon>Pezizomycetes</taxon>
        <taxon>Pezizales</taxon>
        <taxon>Morchellaceae</taxon>
        <taxon>Morchella</taxon>
    </lineage>
</organism>
<dbReference type="OrthoDB" id="5328449at2759"/>
<name>A0A3N4KP60_9PEZI</name>
<protein>
    <recommendedName>
        <fullName evidence="3">F-box domain-containing protein</fullName>
    </recommendedName>
</protein>
<reference evidence="1 2" key="1">
    <citation type="journal article" date="2018" name="Nat. Ecol. Evol.">
        <title>Pezizomycetes genomes reveal the molecular basis of ectomycorrhizal truffle lifestyle.</title>
        <authorList>
            <person name="Murat C."/>
            <person name="Payen T."/>
            <person name="Noel B."/>
            <person name="Kuo A."/>
            <person name="Morin E."/>
            <person name="Chen J."/>
            <person name="Kohler A."/>
            <person name="Krizsan K."/>
            <person name="Balestrini R."/>
            <person name="Da Silva C."/>
            <person name="Montanini B."/>
            <person name="Hainaut M."/>
            <person name="Levati E."/>
            <person name="Barry K.W."/>
            <person name="Belfiori B."/>
            <person name="Cichocki N."/>
            <person name="Clum A."/>
            <person name="Dockter R.B."/>
            <person name="Fauchery L."/>
            <person name="Guy J."/>
            <person name="Iotti M."/>
            <person name="Le Tacon F."/>
            <person name="Lindquist E.A."/>
            <person name="Lipzen A."/>
            <person name="Malagnac F."/>
            <person name="Mello A."/>
            <person name="Molinier V."/>
            <person name="Miyauchi S."/>
            <person name="Poulain J."/>
            <person name="Riccioni C."/>
            <person name="Rubini A."/>
            <person name="Sitrit Y."/>
            <person name="Splivallo R."/>
            <person name="Traeger S."/>
            <person name="Wang M."/>
            <person name="Zifcakova L."/>
            <person name="Wipf D."/>
            <person name="Zambonelli A."/>
            <person name="Paolocci F."/>
            <person name="Nowrousian M."/>
            <person name="Ottonello S."/>
            <person name="Baldrian P."/>
            <person name="Spatafora J.W."/>
            <person name="Henrissat B."/>
            <person name="Nagy L.G."/>
            <person name="Aury J.M."/>
            <person name="Wincker P."/>
            <person name="Grigoriev I.V."/>
            <person name="Bonfante P."/>
            <person name="Martin F.M."/>
        </authorList>
    </citation>
    <scope>NUCLEOTIDE SEQUENCE [LARGE SCALE GENOMIC DNA]</scope>
    <source>
        <strain evidence="1 2">CCBAS932</strain>
    </source>
</reference>
<dbReference type="AlphaFoldDB" id="A0A3N4KP60"/>
<accession>A0A3N4KP60</accession>
<gene>
    <name evidence="1" type="ORF">P167DRAFT_536082</name>
</gene>
<evidence type="ECO:0008006" key="3">
    <source>
        <dbReference type="Google" id="ProtNLM"/>
    </source>
</evidence>
<keyword evidence="2" id="KW-1185">Reference proteome</keyword>